<keyword evidence="2" id="KW-1185">Reference proteome</keyword>
<dbReference type="Proteomes" id="UP000634919">
    <property type="component" value="Unassembled WGS sequence"/>
</dbReference>
<dbReference type="EMBL" id="JACSQK010000009">
    <property type="protein sequence ID" value="MBD7962155.1"/>
    <property type="molecule type" value="Genomic_DNA"/>
</dbReference>
<reference evidence="1 2" key="1">
    <citation type="submission" date="2020-08" db="EMBL/GenBank/DDBJ databases">
        <title>A Genomic Blueprint of the Chicken Gut Microbiome.</title>
        <authorList>
            <person name="Gilroy R."/>
            <person name="Ravi A."/>
            <person name="Getino M."/>
            <person name="Pursley I."/>
            <person name="Horton D.L."/>
            <person name="Alikhan N.-F."/>
            <person name="Baker D."/>
            <person name="Gharbi K."/>
            <person name="Hall N."/>
            <person name="Watson M."/>
            <person name="Adriaenssens E.M."/>
            <person name="Foster-Nyarko E."/>
            <person name="Jarju S."/>
            <person name="Secka A."/>
            <person name="Antonio M."/>
            <person name="Oren A."/>
            <person name="Chaudhuri R."/>
            <person name="La Ragione R.M."/>
            <person name="Hildebrand F."/>
            <person name="Pallen M.J."/>
        </authorList>
    </citation>
    <scope>NUCLEOTIDE SEQUENCE [LARGE SCALE GENOMIC DNA]</scope>
    <source>
        <strain evidence="1 2">Sa2CVA6</strain>
    </source>
</reference>
<protein>
    <submittedName>
        <fullName evidence="1">Uncharacterized protein</fullName>
    </submittedName>
</protein>
<organism evidence="1 2">
    <name type="scientific">Comamonas avium</name>
    <dbReference type="NCBI Taxonomy" id="2762231"/>
    <lineage>
        <taxon>Bacteria</taxon>
        <taxon>Pseudomonadati</taxon>
        <taxon>Pseudomonadota</taxon>
        <taxon>Betaproteobacteria</taxon>
        <taxon>Burkholderiales</taxon>
        <taxon>Comamonadaceae</taxon>
        <taxon>Comamonas</taxon>
    </lineage>
</organism>
<proteinExistence type="predicted"/>
<comment type="caution">
    <text evidence="1">The sequence shown here is derived from an EMBL/GenBank/DDBJ whole genome shotgun (WGS) entry which is preliminary data.</text>
</comment>
<accession>A0ABR8SF84</accession>
<evidence type="ECO:0000313" key="1">
    <source>
        <dbReference type="EMBL" id="MBD7962155.1"/>
    </source>
</evidence>
<name>A0ABR8SF84_9BURK</name>
<gene>
    <name evidence="1" type="ORF">H9646_16920</name>
</gene>
<evidence type="ECO:0000313" key="2">
    <source>
        <dbReference type="Proteomes" id="UP000634919"/>
    </source>
</evidence>
<dbReference type="RefSeq" id="WP_191724560.1">
    <property type="nucleotide sequence ID" value="NZ_JACSQK010000009.1"/>
</dbReference>
<sequence>MLPDIESVFMFDWLRKLFLNAKARGALLERLEQQAYTAKAQLNESLSLACSSAIPASKVSHLEFAKSKFAELKAIAAEHPRMRLTNEKEVDAAIKQLEQDFSRAGYYAIRTQSASVHLSLSRKAKEFLR</sequence>